<reference evidence="6" key="1">
    <citation type="submission" date="2024-05" db="EMBL/GenBank/DDBJ databases">
        <title>Genome sequencing of novel strain.</title>
        <authorList>
            <person name="Ganbat D."/>
            <person name="Ganbat S."/>
            <person name="Lee S.-J."/>
        </authorList>
    </citation>
    <scope>NUCLEOTIDE SEQUENCE</scope>
    <source>
        <strain evidence="6">SMD15-11</strain>
    </source>
</reference>
<comment type="function">
    <text evidence="5">Specifically methylates the pseudouridine at position 1915 (m3Psi1915) in 23S rRNA.</text>
</comment>
<keyword evidence="3 5" id="KW-0949">S-adenosyl-L-methionine</keyword>
<dbReference type="NCBIfam" id="TIGR00246">
    <property type="entry name" value="tRNA_RlmH_YbeA"/>
    <property type="match status" value="1"/>
</dbReference>
<comment type="similarity">
    <text evidence="4 5">Belongs to the RNA methyltransferase RlmH family.</text>
</comment>
<keyword evidence="1 5" id="KW-0489">Methyltransferase</keyword>
<keyword evidence="5" id="KW-0963">Cytoplasm</keyword>
<comment type="subcellular location">
    <subcellularLocation>
        <location evidence="5">Cytoplasm</location>
    </subcellularLocation>
</comment>
<dbReference type="PANTHER" id="PTHR33603:SF1">
    <property type="entry name" value="RIBOSOMAL RNA LARGE SUBUNIT METHYLTRANSFERASE H"/>
    <property type="match status" value="1"/>
</dbReference>
<evidence type="ECO:0000256" key="2">
    <source>
        <dbReference type="ARBA" id="ARBA00022679"/>
    </source>
</evidence>
<dbReference type="EMBL" id="CP154858">
    <property type="protein sequence ID" value="XDT74047.1"/>
    <property type="molecule type" value="Genomic_DNA"/>
</dbReference>
<protein>
    <recommendedName>
        <fullName evidence="5">Ribosomal RNA large subunit methyltransferase H</fullName>
        <ecNumber evidence="5">2.1.1.177</ecNumber>
    </recommendedName>
    <alternativeName>
        <fullName evidence="5">23S rRNA (pseudouridine1915-N3)-methyltransferase</fullName>
    </alternativeName>
    <alternativeName>
        <fullName evidence="5">23S rRNA m3Psi1915 methyltransferase</fullName>
    </alternativeName>
    <alternativeName>
        <fullName evidence="5">rRNA (pseudouridine-N3-)-methyltransferase RlmH</fullName>
    </alternativeName>
</protein>
<evidence type="ECO:0000313" key="6">
    <source>
        <dbReference type="EMBL" id="XDT74047.1"/>
    </source>
</evidence>
<dbReference type="Gene3D" id="3.40.1280.10">
    <property type="match status" value="1"/>
</dbReference>
<evidence type="ECO:0000256" key="5">
    <source>
        <dbReference type="HAMAP-Rule" id="MF_00658"/>
    </source>
</evidence>
<proteinExistence type="inferred from homology"/>
<dbReference type="SUPFAM" id="SSF75217">
    <property type="entry name" value="alpha/beta knot"/>
    <property type="match status" value="1"/>
</dbReference>
<evidence type="ECO:0000256" key="1">
    <source>
        <dbReference type="ARBA" id="ARBA00022603"/>
    </source>
</evidence>
<dbReference type="NCBIfam" id="NF000986">
    <property type="entry name" value="PRK00103.1-4"/>
    <property type="match status" value="1"/>
</dbReference>
<dbReference type="InterPro" id="IPR029026">
    <property type="entry name" value="tRNA_m1G_MTases_N"/>
</dbReference>
<dbReference type="InterPro" id="IPR003742">
    <property type="entry name" value="RlmH-like"/>
</dbReference>
<comment type="subunit">
    <text evidence="5">Homodimer.</text>
</comment>
<dbReference type="GO" id="GO:0005737">
    <property type="term" value="C:cytoplasm"/>
    <property type="evidence" value="ECO:0007669"/>
    <property type="project" value="UniProtKB-SubCell"/>
</dbReference>
<dbReference type="CDD" id="cd18081">
    <property type="entry name" value="RlmH-like"/>
    <property type="match status" value="1"/>
</dbReference>
<dbReference type="AlphaFoldDB" id="A0AB39V099"/>
<feature type="binding site" evidence="5">
    <location>
        <position position="104"/>
    </location>
    <ligand>
        <name>S-adenosyl-L-methionine</name>
        <dbReference type="ChEBI" id="CHEBI:59789"/>
    </ligand>
</feature>
<keyword evidence="2 5" id="KW-0808">Transferase</keyword>
<comment type="catalytic activity">
    <reaction evidence="5">
        <text>pseudouridine(1915) in 23S rRNA + S-adenosyl-L-methionine = N(3)-methylpseudouridine(1915) in 23S rRNA + S-adenosyl-L-homocysteine + H(+)</text>
        <dbReference type="Rhea" id="RHEA:42752"/>
        <dbReference type="Rhea" id="RHEA-COMP:10221"/>
        <dbReference type="Rhea" id="RHEA-COMP:10222"/>
        <dbReference type="ChEBI" id="CHEBI:15378"/>
        <dbReference type="ChEBI" id="CHEBI:57856"/>
        <dbReference type="ChEBI" id="CHEBI:59789"/>
        <dbReference type="ChEBI" id="CHEBI:65314"/>
        <dbReference type="ChEBI" id="CHEBI:74486"/>
        <dbReference type="EC" id="2.1.1.177"/>
    </reaction>
</comment>
<dbReference type="HAMAP" id="MF_00658">
    <property type="entry name" value="23SrRNA_methyltr_H"/>
    <property type="match status" value="1"/>
</dbReference>
<feature type="binding site" evidence="5">
    <location>
        <begin position="123"/>
        <end position="128"/>
    </location>
    <ligand>
        <name>S-adenosyl-L-methionine</name>
        <dbReference type="ChEBI" id="CHEBI:59789"/>
    </ligand>
</feature>
<sequence>MRIRLLAVGERMPGWVQAGYEEYSKRMPRDMALELVEVPAARRTRNTSSAKLCMDEGERLLARLRDTDYVVALDVGGKSHSTESLSEWMGTWRMMGRDVALLIGGPDGLSDAVLGRADARWSLSPLTLPHPLVRIVLAEQLYRAWTLLSGHPYHRA</sequence>
<evidence type="ECO:0000256" key="3">
    <source>
        <dbReference type="ARBA" id="ARBA00022691"/>
    </source>
</evidence>
<dbReference type="Pfam" id="PF02590">
    <property type="entry name" value="SPOUT_MTase"/>
    <property type="match status" value="1"/>
</dbReference>
<dbReference type="EC" id="2.1.1.177" evidence="5"/>
<accession>A0AB39V099</accession>
<dbReference type="InterPro" id="IPR029028">
    <property type="entry name" value="Alpha/beta_knot_MTases"/>
</dbReference>
<dbReference type="PANTHER" id="PTHR33603">
    <property type="entry name" value="METHYLTRANSFERASE"/>
    <property type="match status" value="1"/>
</dbReference>
<name>A0AB39V099_9GAMM</name>
<dbReference type="KEGG" id="tcd:AAIA72_16535"/>
<keyword evidence="5" id="KW-0698">rRNA processing</keyword>
<dbReference type="GO" id="GO:0070038">
    <property type="term" value="F:rRNA (pseudouridine-N3-)-methyltransferase activity"/>
    <property type="evidence" value="ECO:0007669"/>
    <property type="project" value="UniProtKB-UniRule"/>
</dbReference>
<evidence type="ECO:0000256" key="4">
    <source>
        <dbReference type="ARBA" id="ARBA00038303"/>
    </source>
</evidence>
<organism evidence="6">
    <name type="scientific">Thermohahella caldifontis</name>
    <dbReference type="NCBI Taxonomy" id="3142973"/>
    <lineage>
        <taxon>Bacteria</taxon>
        <taxon>Pseudomonadati</taxon>
        <taxon>Pseudomonadota</taxon>
        <taxon>Gammaproteobacteria</taxon>
        <taxon>Oceanospirillales</taxon>
        <taxon>Hahellaceae</taxon>
        <taxon>Thermohahella</taxon>
    </lineage>
</organism>
<dbReference type="PIRSF" id="PIRSF004505">
    <property type="entry name" value="MT_bac"/>
    <property type="match status" value="1"/>
</dbReference>
<gene>
    <name evidence="5 6" type="primary">rlmH</name>
    <name evidence="6" type="ORF">AAIA72_16535</name>
</gene>
<feature type="binding site" evidence="5">
    <location>
        <position position="73"/>
    </location>
    <ligand>
        <name>S-adenosyl-L-methionine</name>
        <dbReference type="ChEBI" id="CHEBI:59789"/>
    </ligand>
</feature>
<dbReference type="RefSeq" id="WP_369603025.1">
    <property type="nucleotide sequence ID" value="NZ_CP154858.1"/>
</dbReference>